<gene>
    <name evidence="2" type="ORF">CKY28_05870</name>
</gene>
<keyword evidence="3" id="KW-1185">Reference proteome</keyword>
<dbReference type="RefSeq" id="WP_095997391.1">
    <property type="nucleotide sequence ID" value="NZ_NSLI01000002.1"/>
</dbReference>
<dbReference type="AlphaFoldDB" id="A0A2A2SI92"/>
<dbReference type="Proteomes" id="UP000218151">
    <property type="component" value="Unassembled WGS sequence"/>
</dbReference>
<organism evidence="2 3">
    <name type="scientific">Sphingomonas lenta</name>
    <dbReference type="NCBI Taxonomy" id="1141887"/>
    <lineage>
        <taxon>Bacteria</taxon>
        <taxon>Pseudomonadati</taxon>
        <taxon>Pseudomonadota</taxon>
        <taxon>Alphaproteobacteria</taxon>
        <taxon>Sphingomonadales</taxon>
        <taxon>Sphingomonadaceae</taxon>
        <taxon>Sphingomonas</taxon>
    </lineage>
</organism>
<evidence type="ECO:0000313" key="2">
    <source>
        <dbReference type="EMBL" id="PAX08880.1"/>
    </source>
</evidence>
<proteinExistence type="predicted"/>
<name>A0A2A2SI92_9SPHN</name>
<reference evidence="3" key="1">
    <citation type="submission" date="2017-09" db="EMBL/GenBank/DDBJ databases">
        <authorList>
            <person name="Feng G."/>
            <person name="Zhu H."/>
        </authorList>
    </citation>
    <scope>NUCLEOTIDE SEQUENCE [LARGE SCALE GENOMIC DNA]</scope>
    <source>
        <strain evidence="3">1PNM-20</strain>
    </source>
</reference>
<accession>A0A2A2SI92</accession>
<evidence type="ECO:0000256" key="1">
    <source>
        <dbReference type="SAM" id="MobiDB-lite"/>
    </source>
</evidence>
<dbReference type="EMBL" id="NSLI01000002">
    <property type="protein sequence ID" value="PAX08880.1"/>
    <property type="molecule type" value="Genomic_DNA"/>
</dbReference>
<protein>
    <submittedName>
        <fullName evidence="2">Uncharacterized protein</fullName>
    </submittedName>
</protein>
<comment type="caution">
    <text evidence="2">The sequence shown here is derived from an EMBL/GenBank/DDBJ whole genome shotgun (WGS) entry which is preliminary data.</text>
</comment>
<feature type="region of interest" description="Disordered" evidence="1">
    <location>
        <begin position="1"/>
        <end position="25"/>
    </location>
</feature>
<sequence>MMTQKSSVGELVDDLPNPRAPISHRIDRQALERNLAGTRLMRRVDGGPPTRLPSGEWMHRIALDLPEAMLDALKERAGEGTSLGQVIRSALVRDGIGGGAHVLGICDGTYADDGEHSETEAELGGIADQLSRLVLNQGDER</sequence>
<dbReference type="OrthoDB" id="7559415at2"/>
<evidence type="ECO:0000313" key="3">
    <source>
        <dbReference type="Proteomes" id="UP000218151"/>
    </source>
</evidence>